<evidence type="ECO:0000313" key="2">
    <source>
        <dbReference type="EMBL" id="KAB1637287.1"/>
    </source>
</evidence>
<evidence type="ECO:0000313" key="3">
    <source>
        <dbReference type="Proteomes" id="UP000490386"/>
    </source>
</evidence>
<dbReference type="RefSeq" id="WP_151424310.1">
    <property type="nucleotide sequence ID" value="NZ_WBJX01000004.1"/>
</dbReference>
<evidence type="ECO:0000256" key="1">
    <source>
        <dbReference type="SAM" id="SignalP"/>
    </source>
</evidence>
<dbReference type="AlphaFoldDB" id="A0A7J5B0A6"/>
<comment type="caution">
    <text evidence="2">The sequence shown here is derived from an EMBL/GenBank/DDBJ whole genome shotgun (WGS) entry which is preliminary data.</text>
</comment>
<dbReference type="PROSITE" id="PS51318">
    <property type="entry name" value="TAT"/>
    <property type="match status" value="1"/>
</dbReference>
<proteinExistence type="predicted"/>
<feature type="chain" id="PRO_5029663326" evidence="1">
    <location>
        <begin position="33"/>
        <end position="242"/>
    </location>
</feature>
<keyword evidence="1" id="KW-0732">Signal</keyword>
<name>A0A7J5B0A6_9MICO</name>
<accession>A0A7J5B0A6</accession>
<dbReference type="InterPro" id="IPR006311">
    <property type="entry name" value="TAT_signal"/>
</dbReference>
<protein>
    <submittedName>
        <fullName evidence="2">Uncharacterized protein</fullName>
    </submittedName>
</protein>
<keyword evidence="3" id="KW-1185">Reference proteome</keyword>
<dbReference type="Proteomes" id="UP000490386">
    <property type="component" value="Unassembled WGS sequence"/>
</dbReference>
<dbReference type="EMBL" id="WBJX01000004">
    <property type="protein sequence ID" value="KAB1637287.1"/>
    <property type="molecule type" value="Genomic_DNA"/>
</dbReference>
<feature type="signal peptide" evidence="1">
    <location>
        <begin position="1"/>
        <end position="32"/>
    </location>
</feature>
<gene>
    <name evidence="2" type="ORF">F8O03_13510</name>
</gene>
<reference evidence="2 3" key="1">
    <citation type="submission" date="2019-09" db="EMBL/GenBank/DDBJ databases">
        <title>Phylogeny of genus Pseudoclavibacter and closely related genus.</title>
        <authorList>
            <person name="Li Y."/>
        </authorList>
    </citation>
    <scope>NUCLEOTIDE SEQUENCE [LARGE SCALE GENOMIC DNA]</scope>
    <source>
        <strain evidence="2 3">THG-MD12</strain>
    </source>
</reference>
<organism evidence="2 3">
    <name type="scientific">Pseudoclavibacter terrae</name>
    <dbReference type="NCBI Taxonomy" id="1530195"/>
    <lineage>
        <taxon>Bacteria</taxon>
        <taxon>Bacillati</taxon>
        <taxon>Actinomycetota</taxon>
        <taxon>Actinomycetes</taxon>
        <taxon>Micrococcales</taxon>
        <taxon>Microbacteriaceae</taxon>
        <taxon>Pseudoclavibacter</taxon>
    </lineage>
</organism>
<sequence length="242" mass="25304">MSNPTPTRSRTDLSRRSFVTGAAWSAPIIAVAAASPLAAASATCTQDAQISWSSTFTATDTQNGSGSFQTPSGEVVNYTVTVLTGVNIEVPATSDNLNTTGDGIFLGDRQLVAAATKEFDGTYTQTTTVTFDQPIESIRFRVFDVDGSEFYREHLRVTGLPGVVATPGNRVELEPVSGTYRPTEDLPIGPVIAGSVSYAASGPTSSFTVELTTPRTAVPPQGVLSHGVRMTNLTYAAACATA</sequence>
<dbReference type="OrthoDB" id="9962775at2"/>